<gene>
    <name evidence="1" type="ORF">SLS59_006715</name>
</gene>
<protein>
    <recommendedName>
        <fullName evidence="3">Superoxide dismutase copper/zinc binding domain-containing protein</fullName>
    </recommendedName>
</protein>
<accession>A0ABR3R1X3</accession>
<dbReference type="SUPFAM" id="SSF49329">
    <property type="entry name" value="Cu,Zn superoxide dismutase-like"/>
    <property type="match status" value="1"/>
</dbReference>
<name>A0ABR3R1X3_9PLEO</name>
<dbReference type="InterPro" id="IPR053257">
    <property type="entry name" value="Cu-only_SOD"/>
</dbReference>
<comment type="caution">
    <text evidence="1">The sequence shown here is derived from an EMBL/GenBank/DDBJ whole genome shotgun (WGS) entry which is preliminary data.</text>
</comment>
<keyword evidence="2" id="KW-1185">Reference proteome</keyword>
<evidence type="ECO:0000313" key="2">
    <source>
        <dbReference type="Proteomes" id="UP001521222"/>
    </source>
</evidence>
<dbReference type="Proteomes" id="UP001521222">
    <property type="component" value="Unassembled WGS sequence"/>
</dbReference>
<dbReference type="EMBL" id="JAKIXB020000022">
    <property type="protein sequence ID" value="KAL1598431.1"/>
    <property type="molecule type" value="Genomic_DNA"/>
</dbReference>
<evidence type="ECO:0008006" key="3">
    <source>
        <dbReference type="Google" id="ProtNLM"/>
    </source>
</evidence>
<proteinExistence type="predicted"/>
<dbReference type="InterPro" id="IPR036423">
    <property type="entry name" value="SOD-like_Cu/Zn_dom_sf"/>
</dbReference>
<dbReference type="Gene3D" id="2.60.40.200">
    <property type="entry name" value="Superoxide dismutase, copper/zinc binding domain"/>
    <property type="match status" value="1"/>
</dbReference>
<organism evidence="1 2">
    <name type="scientific">Nothophoma quercina</name>
    <dbReference type="NCBI Taxonomy" id="749835"/>
    <lineage>
        <taxon>Eukaryota</taxon>
        <taxon>Fungi</taxon>
        <taxon>Dikarya</taxon>
        <taxon>Ascomycota</taxon>
        <taxon>Pezizomycotina</taxon>
        <taxon>Dothideomycetes</taxon>
        <taxon>Pleosporomycetidae</taxon>
        <taxon>Pleosporales</taxon>
        <taxon>Pleosporineae</taxon>
        <taxon>Didymellaceae</taxon>
        <taxon>Nothophoma</taxon>
    </lineage>
</organism>
<reference evidence="1 2" key="1">
    <citation type="submission" date="2024-02" db="EMBL/GenBank/DDBJ databases">
        <title>De novo assembly and annotation of 12 fungi associated with fruit tree decline syndrome in Ontario, Canada.</title>
        <authorList>
            <person name="Sulman M."/>
            <person name="Ellouze W."/>
            <person name="Ilyukhin E."/>
        </authorList>
    </citation>
    <scope>NUCLEOTIDE SEQUENCE [LARGE SCALE GENOMIC DNA]</scope>
    <source>
        <strain evidence="1 2">M97-236</strain>
    </source>
</reference>
<dbReference type="PANTHER" id="PTHR20910">
    <property type="entry name" value="AGAP001623-PA"/>
    <property type="match status" value="1"/>
</dbReference>
<evidence type="ECO:0000313" key="1">
    <source>
        <dbReference type="EMBL" id="KAL1598431.1"/>
    </source>
</evidence>
<dbReference type="PANTHER" id="PTHR20910:SF1">
    <property type="entry name" value="SUPEROXIDE DISMUTASE COPPER_ZINC BINDING DOMAIN-CONTAINING PROTEIN"/>
    <property type="match status" value="1"/>
</dbReference>
<sequence>MIGSQSLVATVGHAITLHSLDVLTVALLAFWALSPLGGQSVLRLLHKTNSTVTENRPVFYSDVSARSQFVGGSSYEDVYNRANAVVSTALMTAESLEWTPEDAWSHPKIPRIGELEAAESKNSTERPWYTVDPKGNYSYASLAGINTINLSRQGSTNLTVPYEYMYLSCELSPSNNFTRPVNPYTGELDQPQSNSLTILNYLVGLQNQSKLTTQGWDAPLNSSISLIPQDNSFFMYTKGTWDNMEGILYGTRKPCLKMLNNFIFAAGFAALASAQSQVVEAPPPPPVLLSTTKSGVLPVIPSATGTPFAGVDTLQGAIVSPLPPNPSYTPVNGPAPSQTNQPAATYVATLPDSMFNPLVGDTVQGTVSAVGTTNGVQFTVNITNLPEQAAYGPFNWHIHTLPVPDDGNCTATMGHLDPQNGGELYMCNTAAPQNCQVGDLAGKHGGKIMTEGSFSTSFVDNFLSTEEGSPAFFGGLAFVLHTGNTTRITCANFEQQGGNGTAGNGTSGGNATATSTGGVPEFTGAAGKLTAGVGAVIAALAVAML</sequence>